<accession>A0A3L6Q2I1</accession>
<name>A0A3L6Q2I1_PANMI</name>
<dbReference type="SUPFAM" id="SSF52047">
    <property type="entry name" value="RNI-like"/>
    <property type="match status" value="1"/>
</dbReference>
<proteinExistence type="predicted"/>
<dbReference type="EMBL" id="PQIB02000014">
    <property type="protein sequence ID" value="RLM69693.1"/>
    <property type="molecule type" value="Genomic_DNA"/>
</dbReference>
<dbReference type="STRING" id="4540.A0A3L6Q2I1"/>
<dbReference type="AlphaFoldDB" id="A0A3L6Q2I1"/>
<reference evidence="2" key="1">
    <citation type="journal article" date="2019" name="Nat. Commun.">
        <title>The genome of broomcorn millet.</title>
        <authorList>
            <person name="Zou C."/>
            <person name="Miki D."/>
            <person name="Li D."/>
            <person name="Tang Q."/>
            <person name="Xiao L."/>
            <person name="Rajput S."/>
            <person name="Deng P."/>
            <person name="Jia W."/>
            <person name="Huang R."/>
            <person name="Zhang M."/>
            <person name="Sun Y."/>
            <person name="Hu J."/>
            <person name="Fu X."/>
            <person name="Schnable P.S."/>
            <person name="Li F."/>
            <person name="Zhang H."/>
            <person name="Feng B."/>
            <person name="Zhu X."/>
            <person name="Liu R."/>
            <person name="Schnable J.C."/>
            <person name="Zhu J.-K."/>
            <person name="Zhang H."/>
        </authorList>
    </citation>
    <scope>NUCLEOTIDE SEQUENCE [LARGE SCALE GENOMIC DNA]</scope>
</reference>
<evidence type="ECO:0000313" key="1">
    <source>
        <dbReference type="EMBL" id="RLM69693.1"/>
    </source>
</evidence>
<evidence type="ECO:0000313" key="2">
    <source>
        <dbReference type="Proteomes" id="UP000275267"/>
    </source>
</evidence>
<gene>
    <name evidence="1" type="ORF">C2845_PM17G05840</name>
</gene>
<organism evidence="1 2">
    <name type="scientific">Panicum miliaceum</name>
    <name type="common">Proso millet</name>
    <name type="synonym">Broomcorn millet</name>
    <dbReference type="NCBI Taxonomy" id="4540"/>
    <lineage>
        <taxon>Eukaryota</taxon>
        <taxon>Viridiplantae</taxon>
        <taxon>Streptophyta</taxon>
        <taxon>Embryophyta</taxon>
        <taxon>Tracheophyta</taxon>
        <taxon>Spermatophyta</taxon>
        <taxon>Magnoliopsida</taxon>
        <taxon>Liliopsida</taxon>
        <taxon>Poales</taxon>
        <taxon>Poaceae</taxon>
        <taxon>PACMAD clade</taxon>
        <taxon>Panicoideae</taxon>
        <taxon>Panicodae</taxon>
        <taxon>Paniceae</taxon>
        <taxon>Panicinae</taxon>
        <taxon>Panicum</taxon>
        <taxon>Panicum sect. Panicum</taxon>
    </lineage>
</organism>
<dbReference type="Proteomes" id="UP000275267">
    <property type="component" value="Unassembled WGS sequence"/>
</dbReference>
<dbReference type="InterPro" id="IPR032675">
    <property type="entry name" value="LRR_dom_sf"/>
</dbReference>
<comment type="caution">
    <text evidence="1">The sequence shown here is derived from an EMBL/GenBank/DDBJ whole genome shotgun (WGS) entry which is preliminary data.</text>
</comment>
<protein>
    <submittedName>
        <fullName evidence="1">Disease resistance protein RGA2-like</fullName>
    </submittedName>
</protein>
<dbReference type="OrthoDB" id="695275at2759"/>
<keyword evidence="2" id="KW-1185">Reference proteome</keyword>
<dbReference type="Gene3D" id="3.80.10.10">
    <property type="entry name" value="Ribonuclease Inhibitor"/>
    <property type="match status" value="1"/>
</dbReference>
<sequence length="230" mass="25290">MKRCPPLHLHHFQILSSLKTLELRNSRGIVFPLVEGEGHAEYQFPIECLTIGWSDASAKELTQQLAYFRKLSDLSVLSCEKITGLGVAEKEKQATATPVASSFAMEADDAQIEQHQLQDDTRGEEEIAAEGLLLLPPQIQKLRISLCRELSLCSITVNHNREAGRIGGGQGFQGLCSLQLLEISYCPRFLSSYSSSSFSPCFPFPASLEHLSLGGVDGIETLLPLSQIYP</sequence>